<reference evidence="5 6" key="1">
    <citation type="submission" date="2011-05" db="EMBL/GenBank/DDBJ databases">
        <title>Complete sequence of chromosome of Frankia symbiont of Datisca glomerata.</title>
        <authorList>
            <consortium name="US DOE Joint Genome Institute"/>
            <person name="Lucas S."/>
            <person name="Han J."/>
            <person name="Lapidus A."/>
            <person name="Cheng J.-F."/>
            <person name="Goodwin L."/>
            <person name="Pitluck S."/>
            <person name="Peters L."/>
            <person name="Mikhailova N."/>
            <person name="Chertkov O."/>
            <person name="Teshima H."/>
            <person name="Han C."/>
            <person name="Tapia R."/>
            <person name="Land M."/>
            <person name="Hauser L."/>
            <person name="Kyrpides N."/>
            <person name="Ivanova N."/>
            <person name="Pagani I."/>
            <person name="Berry A."/>
            <person name="Pawlowski K."/>
            <person name="Persson T."/>
            <person name="Vanden Heuvel B."/>
            <person name="Benson D."/>
            <person name="Woyke T."/>
        </authorList>
    </citation>
    <scope>NUCLEOTIDE SEQUENCE [LARGE SCALE GENOMIC DNA]</scope>
    <source>
        <strain evidence="6">4085684</strain>
    </source>
</reference>
<feature type="compositionally biased region" description="Low complexity" evidence="4">
    <location>
        <begin position="278"/>
        <end position="293"/>
    </location>
</feature>
<accession>F8AXG3</accession>
<dbReference type="eggNOG" id="COG1024">
    <property type="taxonomic scope" value="Bacteria"/>
</dbReference>
<evidence type="ECO:0000313" key="6">
    <source>
        <dbReference type="Proteomes" id="UP000001549"/>
    </source>
</evidence>
<keyword evidence="6" id="KW-1185">Reference proteome</keyword>
<dbReference type="KEGG" id="fsy:FsymDg_2019"/>
<name>F8AXG3_9ACTN</name>
<dbReference type="Proteomes" id="UP000001549">
    <property type="component" value="Chromosome"/>
</dbReference>
<proteinExistence type="inferred from homology"/>
<dbReference type="InterPro" id="IPR001753">
    <property type="entry name" value="Enoyl-CoA_hydra/iso"/>
</dbReference>
<evidence type="ECO:0000313" key="5">
    <source>
        <dbReference type="EMBL" id="AEH09444.1"/>
    </source>
</evidence>
<evidence type="ECO:0000256" key="3">
    <source>
        <dbReference type="RuleBase" id="RU003707"/>
    </source>
</evidence>
<dbReference type="HOGENOM" id="CLU_469906_0_0_11"/>
<dbReference type="AlphaFoldDB" id="F8AXG3"/>
<dbReference type="Gene3D" id="1.10.12.10">
    <property type="entry name" value="Lyase 2-enoyl-coa Hydratase, Chain A, domain 2"/>
    <property type="match status" value="2"/>
</dbReference>
<dbReference type="GO" id="GO:0016829">
    <property type="term" value="F:lyase activity"/>
    <property type="evidence" value="ECO:0007669"/>
    <property type="project" value="UniProtKB-KW"/>
</dbReference>
<evidence type="ECO:0000256" key="2">
    <source>
        <dbReference type="ARBA" id="ARBA00023239"/>
    </source>
</evidence>
<dbReference type="Pfam" id="PF00378">
    <property type="entry name" value="ECH_1"/>
    <property type="match status" value="2"/>
</dbReference>
<dbReference type="PROSITE" id="PS00166">
    <property type="entry name" value="ENOYL_COA_HYDRATASE"/>
    <property type="match status" value="2"/>
</dbReference>
<protein>
    <submittedName>
        <fullName evidence="5">Enoyl-CoA hydratase/isomerase</fullName>
    </submittedName>
</protein>
<dbReference type="GO" id="GO:0016853">
    <property type="term" value="F:isomerase activity"/>
    <property type="evidence" value="ECO:0007669"/>
    <property type="project" value="UniProtKB-KW"/>
</dbReference>
<feature type="region of interest" description="Disordered" evidence="4">
    <location>
        <begin position="278"/>
        <end position="309"/>
    </location>
</feature>
<organism evidence="5 6">
    <name type="scientific">Candidatus Protofrankia datiscae</name>
    <dbReference type="NCBI Taxonomy" id="2716812"/>
    <lineage>
        <taxon>Bacteria</taxon>
        <taxon>Bacillati</taxon>
        <taxon>Actinomycetota</taxon>
        <taxon>Actinomycetes</taxon>
        <taxon>Frankiales</taxon>
        <taxon>Frankiaceae</taxon>
        <taxon>Protofrankia</taxon>
    </lineage>
</organism>
<keyword evidence="5" id="KW-0413">Isomerase</keyword>
<dbReference type="Gene3D" id="3.90.226.10">
    <property type="entry name" value="2-enoyl-CoA Hydratase, Chain A, domain 1"/>
    <property type="match status" value="2"/>
</dbReference>
<dbReference type="PANTHER" id="PTHR11941">
    <property type="entry name" value="ENOYL-COA HYDRATASE-RELATED"/>
    <property type="match status" value="1"/>
</dbReference>
<comment type="similarity">
    <text evidence="1 3">Belongs to the enoyl-CoA hydratase/isomerase family.</text>
</comment>
<gene>
    <name evidence="5" type="ordered locus">FsymDg_2019</name>
</gene>
<dbReference type="InterPro" id="IPR029045">
    <property type="entry name" value="ClpP/crotonase-like_dom_sf"/>
</dbReference>
<dbReference type="CDD" id="cd06558">
    <property type="entry name" value="crotonase-like"/>
    <property type="match status" value="2"/>
</dbReference>
<dbReference type="PANTHER" id="PTHR11941:SF130">
    <property type="entry name" value="ENOYL-COA HYDRATASE ECHA12-RELATED"/>
    <property type="match status" value="1"/>
</dbReference>
<dbReference type="InterPro" id="IPR018376">
    <property type="entry name" value="Enoyl-CoA_hyd/isom_CS"/>
</dbReference>
<dbReference type="InterPro" id="IPR014748">
    <property type="entry name" value="Enoyl-CoA_hydra_C"/>
</dbReference>
<dbReference type="STRING" id="656024.FsymDg_2019"/>
<evidence type="ECO:0000256" key="1">
    <source>
        <dbReference type="ARBA" id="ARBA00005254"/>
    </source>
</evidence>
<dbReference type="EMBL" id="CP002801">
    <property type="protein sequence ID" value="AEH09444.1"/>
    <property type="molecule type" value="Genomic_DNA"/>
</dbReference>
<dbReference type="GO" id="GO:0006635">
    <property type="term" value="P:fatty acid beta-oxidation"/>
    <property type="evidence" value="ECO:0007669"/>
    <property type="project" value="TreeGrafter"/>
</dbReference>
<keyword evidence="2" id="KW-0456">Lyase</keyword>
<dbReference type="SUPFAM" id="SSF52096">
    <property type="entry name" value="ClpP/crotonase"/>
    <property type="match status" value="2"/>
</dbReference>
<evidence type="ECO:0000256" key="4">
    <source>
        <dbReference type="SAM" id="MobiDB-lite"/>
    </source>
</evidence>
<sequence>MGSLEETAFETIRIERPTDGIVVATLNRPERLNAMTVRMFEELEDLALAVDSDLDARALIITGAGDRAFCAGYDLDDAEELSSLSPMGMLVRQERAARALATVRSIRIPVIAAINGTAAGGGMSLVLVADIRLATPSAKFNAAFVRIGLSAGDMGSSWLLPRIVGPGRSADIAFTARFVGAEEAEEIGLVNRIVPADSLLAEAIAMAELIRANPAGGIQLSKRSLQANMEVSSYPAALELENRGQVVLTRDEEIDIPAALEALRREYADALEHTGAPVPGPAVAGPAVAGPAVSRPVTTDRTNSGEGGFMLQFEPPKLETLTLEPLEGGSVLLTVNRPTRMNSLTVKMFEEFNTVAYALRDTDARALILTGSGDRAFCAGFDLDEIGVIATMGVREFLRFQEVAAGGFAAIRGLPFPVIAAIHGAASGGGLALALAADIRLVAPTAKFNAPFVRLGLSIGDLGTSWQLTRLVGPGRAAEIAYTVRTVEAEEAVRIGLANRLVPSETLLEEAFTVARQIASNSPAGIRMSKRALQHNLENASFAAALELENRGQALLTRGEDMTEALTAFKARRPPRFTGQ</sequence>